<organism evidence="2 3">
    <name type="scientific">Mycena belliarum</name>
    <dbReference type="NCBI Taxonomy" id="1033014"/>
    <lineage>
        <taxon>Eukaryota</taxon>
        <taxon>Fungi</taxon>
        <taxon>Dikarya</taxon>
        <taxon>Basidiomycota</taxon>
        <taxon>Agaricomycotina</taxon>
        <taxon>Agaricomycetes</taxon>
        <taxon>Agaricomycetidae</taxon>
        <taxon>Agaricales</taxon>
        <taxon>Marasmiineae</taxon>
        <taxon>Mycenaceae</taxon>
        <taxon>Mycena</taxon>
    </lineage>
</organism>
<gene>
    <name evidence="2" type="ORF">B0H15DRAFT_806354</name>
</gene>
<evidence type="ECO:0000313" key="2">
    <source>
        <dbReference type="EMBL" id="KAJ7075198.1"/>
    </source>
</evidence>
<sequence>MSFKFRCQNHVSAAHLESRMIGQHSTPAMPCYHNFEQAGIRLKFPGLRKCDFDASETQFLVFCCRRLQLKIGSGAEGAAALGRNPLPNSRPRSAARAALQVEPRGQTRKQTQRFCVARSPLPPVLLPPVERRALQRHASGLDSTAPARAQRGSDPPIPRAKLVAARGLGSELAASTRSQLKPERVLALDKRGRKRDSTDWAYRRRIGGGAEGARKV</sequence>
<reference evidence="2" key="1">
    <citation type="submission" date="2023-03" db="EMBL/GenBank/DDBJ databases">
        <title>Massive genome expansion in bonnet fungi (Mycena s.s.) driven by repeated elements and novel gene families across ecological guilds.</title>
        <authorList>
            <consortium name="Lawrence Berkeley National Laboratory"/>
            <person name="Harder C.B."/>
            <person name="Miyauchi S."/>
            <person name="Viragh M."/>
            <person name="Kuo A."/>
            <person name="Thoen E."/>
            <person name="Andreopoulos B."/>
            <person name="Lu D."/>
            <person name="Skrede I."/>
            <person name="Drula E."/>
            <person name="Henrissat B."/>
            <person name="Morin E."/>
            <person name="Kohler A."/>
            <person name="Barry K."/>
            <person name="LaButti K."/>
            <person name="Morin E."/>
            <person name="Salamov A."/>
            <person name="Lipzen A."/>
            <person name="Mereny Z."/>
            <person name="Hegedus B."/>
            <person name="Baldrian P."/>
            <person name="Stursova M."/>
            <person name="Weitz H."/>
            <person name="Taylor A."/>
            <person name="Grigoriev I.V."/>
            <person name="Nagy L.G."/>
            <person name="Martin F."/>
            <person name="Kauserud H."/>
        </authorList>
    </citation>
    <scope>NUCLEOTIDE SEQUENCE</scope>
    <source>
        <strain evidence="2">CBHHK173m</strain>
    </source>
</reference>
<accession>A0AAD6TSD5</accession>
<protein>
    <submittedName>
        <fullName evidence="2">Uncharacterized protein</fullName>
    </submittedName>
</protein>
<keyword evidence="3" id="KW-1185">Reference proteome</keyword>
<feature type="region of interest" description="Disordered" evidence="1">
    <location>
        <begin position="138"/>
        <end position="158"/>
    </location>
</feature>
<dbReference type="EMBL" id="JARJCN010000101">
    <property type="protein sequence ID" value="KAJ7075198.1"/>
    <property type="molecule type" value="Genomic_DNA"/>
</dbReference>
<dbReference type="Proteomes" id="UP001222325">
    <property type="component" value="Unassembled WGS sequence"/>
</dbReference>
<dbReference type="AlphaFoldDB" id="A0AAD6TSD5"/>
<proteinExistence type="predicted"/>
<comment type="caution">
    <text evidence="2">The sequence shown here is derived from an EMBL/GenBank/DDBJ whole genome shotgun (WGS) entry which is preliminary data.</text>
</comment>
<evidence type="ECO:0000256" key="1">
    <source>
        <dbReference type="SAM" id="MobiDB-lite"/>
    </source>
</evidence>
<name>A0AAD6TSD5_9AGAR</name>
<evidence type="ECO:0000313" key="3">
    <source>
        <dbReference type="Proteomes" id="UP001222325"/>
    </source>
</evidence>